<feature type="compositionally biased region" description="Basic and acidic residues" evidence="2">
    <location>
        <begin position="800"/>
        <end position="815"/>
    </location>
</feature>
<feature type="region of interest" description="Disordered" evidence="2">
    <location>
        <begin position="791"/>
        <end position="815"/>
    </location>
</feature>
<evidence type="ECO:0000313" key="4">
    <source>
        <dbReference type="Proteomes" id="UP001642464"/>
    </source>
</evidence>
<dbReference type="Proteomes" id="UP001642464">
    <property type="component" value="Unassembled WGS sequence"/>
</dbReference>
<evidence type="ECO:0000313" key="3">
    <source>
        <dbReference type="EMBL" id="CAK9093325.1"/>
    </source>
</evidence>
<evidence type="ECO:0000256" key="2">
    <source>
        <dbReference type="SAM" id="MobiDB-lite"/>
    </source>
</evidence>
<comment type="caution">
    <text evidence="3">The sequence shown here is derived from an EMBL/GenBank/DDBJ whole genome shotgun (WGS) entry which is preliminary data.</text>
</comment>
<accession>A0ABP0R107</accession>
<feature type="region of interest" description="Disordered" evidence="2">
    <location>
        <begin position="1"/>
        <end position="25"/>
    </location>
</feature>
<organism evidence="3 4">
    <name type="scientific">Durusdinium trenchii</name>
    <dbReference type="NCBI Taxonomy" id="1381693"/>
    <lineage>
        <taxon>Eukaryota</taxon>
        <taxon>Sar</taxon>
        <taxon>Alveolata</taxon>
        <taxon>Dinophyceae</taxon>
        <taxon>Suessiales</taxon>
        <taxon>Symbiodiniaceae</taxon>
        <taxon>Durusdinium</taxon>
    </lineage>
</organism>
<sequence>MANGLQAQIPENLHESPKRKPRRRPLSFGRKQHIESPDFLQPPLSLDKSLYFKKLMIEMLRETLGIFNESAQRKMEYIHWCVNPIHFEISKYIFSDHMQVRGCTLELRPWKRGVPTPHLAISSAYLRLAAVGAATEWTLGPAQDLRELSVAQIGTTAVYTCNLQAPPALRDRPALPQAELSQADTYEEAEKEDDTGNADDFATRYKTCDKVPGQEAEQLMESILHQWIYVFGPPGRLVLDETGIFMVEIPDNDTESALHRLMRYTENLASYKIYYYGWLLRKNGRWVHVPRLNPNIQDLLDRAQQVAKSLSKKTLNGIMLGKGLRSFKPPSNTTGILVTWISGGRQYAVETYESHNHLKIKKVSNYAREDLCLIYFYFYNPLPSEEVSISKTMDIDQNMEDRDSQVRSDLDYLVQVSYLINRQHLIDTGFPEQWRTQYDISKESMKTSSHHFIEHHKKSLPILFTLPSKRKTDAGACLRTAKIYKMRAATVSLLVLTSHVDDLAIGGKQSWLDSTHDSFVKRFKKVTRQQMPFTHCGCMYEKTTQGFKIQQTDFLERTRPSEVPKKGDDERLSPEETTNFRSIPGALLWLTSTRLDIIADVSSLQSKVTTAQVRDIKKANEILTRALEDKHLHYAQEGVLVLMADDKFFGYEQPYEEHPVVNDLDEEHLLRSDAEVIKEVEEKKATSNQATSNQNILFSAGCAAAVALPKAVPRVLVFGACSVGAMAMTKKHTAMASADDGSFSPMWWLIVSTIGITIMVQTMIQWCFHKGQNVVARMAPLPQPAAPYVLEQDDDVPMTPREEAERTRRRRDDRDQAARLAEARETAKVYKQQRQELLDDRTRAAQDQMDMSATLQATVDEVNDLKRQRGEWTRHNGVLQSTLKVSADEIKALEKERDDLRRQLLQQQQKNLFDATSTPSPSSEQLESLHCKNYELTALNEGLRTTNKTYKDRLHKSHQENHRLKDELSVRPPWPEKLAVTAEGQKVHKAECPRISGSKGVKFFGDEEESYSDSEYESYEEDEEEEEEQVTERHLANDQTLAQRKVSMGPPMRHEVLGFLFDCFCSATFSLHGCVIAHFGCTCGLVMGQGV</sequence>
<dbReference type="EMBL" id="CAXAMM010040452">
    <property type="protein sequence ID" value="CAK9093325.1"/>
    <property type="molecule type" value="Genomic_DNA"/>
</dbReference>
<feature type="region of interest" description="Disordered" evidence="2">
    <location>
        <begin position="1006"/>
        <end position="1026"/>
    </location>
</feature>
<reference evidence="3 4" key="1">
    <citation type="submission" date="2024-02" db="EMBL/GenBank/DDBJ databases">
        <authorList>
            <person name="Chen Y."/>
            <person name="Shah S."/>
            <person name="Dougan E. K."/>
            <person name="Thang M."/>
            <person name="Chan C."/>
        </authorList>
    </citation>
    <scope>NUCLEOTIDE SEQUENCE [LARGE SCALE GENOMIC DNA]</scope>
</reference>
<protein>
    <submittedName>
        <fullName evidence="3">Uncharacterized protein</fullName>
    </submittedName>
</protein>
<gene>
    <name evidence="3" type="ORF">SCF082_LOCUS43904</name>
</gene>
<keyword evidence="4" id="KW-1185">Reference proteome</keyword>
<name>A0ABP0R107_9DINO</name>
<proteinExistence type="predicted"/>
<evidence type="ECO:0000256" key="1">
    <source>
        <dbReference type="SAM" id="Coils"/>
    </source>
</evidence>
<keyword evidence="1" id="KW-0175">Coiled coil</keyword>
<feature type="coiled-coil region" evidence="1">
    <location>
        <begin position="883"/>
        <end position="910"/>
    </location>
</feature>